<gene>
    <name evidence="8" type="ORF">SI65_01752</name>
</gene>
<dbReference type="EMBL" id="JXNT01000001">
    <property type="protein sequence ID" value="ODM24162.1"/>
    <property type="molecule type" value="Genomic_DNA"/>
</dbReference>
<evidence type="ECO:0000256" key="2">
    <source>
        <dbReference type="ARBA" id="ARBA00017917"/>
    </source>
</evidence>
<dbReference type="STRING" id="573508.A0A1E3BT67"/>
<dbReference type="InterPro" id="IPR006594">
    <property type="entry name" value="LisH"/>
</dbReference>
<feature type="compositionally biased region" description="Low complexity" evidence="5">
    <location>
        <begin position="1345"/>
        <end position="1360"/>
    </location>
</feature>
<feature type="compositionally biased region" description="Low complexity" evidence="5">
    <location>
        <begin position="1285"/>
        <end position="1295"/>
    </location>
</feature>
<evidence type="ECO:0000313" key="9">
    <source>
        <dbReference type="Proteomes" id="UP000094569"/>
    </source>
</evidence>
<comment type="caution">
    <text evidence="8">The sequence shown here is derived from an EMBL/GenBank/DDBJ whole genome shotgun (WGS) entry which is preliminary data.</text>
</comment>
<dbReference type="VEuPathDB" id="FungiDB:SI65_01752"/>
<keyword evidence="4" id="KW-0175">Coiled coil</keyword>
<dbReference type="PANTHER" id="PTHR12864">
    <property type="entry name" value="RAN BINDING PROTEIN 9-RELATED"/>
    <property type="match status" value="1"/>
</dbReference>
<feature type="compositionally biased region" description="Polar residues" evidence="5">
    <location>
        <begin position="1"/>
        <end position="16"/>
    </location>
</feature>
<evidence type="ECO:0000256" key="3">
    <source>
        <dbReference type="ARBA" id="ARBA00018741"/>
    </source>
</evidence>
<name>A0A1E3BT67_ASPCR</name>
<feature type="region of interest" description="Disordered" evidence="5">
    <location>
        <begin position="213"/>
        <end position="252"/>
    </location>
</feature>
<dbReference type="Pfam" id="PF10607">
    <property type="entry name" value="CTLH"/>
    <property type="match status" value="1"/>
</dbReference>
<comment type="function">
    <text evidence="1">Involved in the proteasome-dependent degradation of fructose-1,6-bisphosphatase.</text>
</comment>
<dbReference type="PROSITE" id="PS50896">
    <property type="entry name" value="LISH"/>
    <property type="match status" value="1"/>
</dbReference>
<feature type="coiled-coil region" evidence="4">
    <location>
        <begin position="717"/>
        <end position="936"/>
    </location>
</feature>
<dbReference type="SMART" id="SM00668">
    <property type="entry name" value="CTLH"/>
    <property type="match status" value="1"/>
</dbReference>
<dbReference type="OrthoDB" id="25503at2759"/>
<dbReference type="InterPro" id="IPR013144">
    <property type="entry name" value="CRA_dom"/>
</dbReference>
<evidence type="ECO:0000259" key="7">
    <source>
        <dbReference type="PROSITE" id="PS50897"/>
    </source>
</evidence>
<dbReference type="InterPro" id="IPR024964">
    <property type="entry name" value="CTLH/CRA"/>
</dbReference>
<evidence type="ECO:0000256" key="1">
    <source>
        <dbReference type="ARBA" id="ARBA00002343"/>
    </source>
</evidence>
<accession>A0A1E3BT67</accession>
<keyword evidence="9" id="KW-1185">Reference proteome</keyword>
<feature type="region of interest" description="Disordered" evidence="5">
    <location>
        <begin position="58"/>
        <end position="82"/>
    </location>
</feature>
<organism evidence="8 9">
    <name type="scientific">Aspergillus cristatus</name>
    <name type="common">Chinese Fuzhuan brick tea-fermentation fungus</name>
    <name type="synonym">Eurotium cristatum</name>
    <dbReference type="NCBI Taxonomy" id="573508"/>
    <lineage>
        <taxon>Eukaryota</taxon>
        <taxon>Fungi</taxon>
        <taxon>Dikarya</taxon>
        <taxon>Ascomycota</taxon>
        <taxon>Pezizomycotina</taxon>
        <taxon>Eurotiomycetes</taxon>
        <taxon>Eurotiomycetidae</taxon>
        <taxon>Eurotiales</taxon>
        <taxon>Aspergillaceae</taxon>
        <taxon>Aspergillus</taxon>
        <taxon>Aspergillus subgen. Aspergillus</taxon>
    </lineage>
</organism>
<feature type="compositionally biased region" description="Low complexity" evidence="5">
    <location>
        <begin position="1318"/>
        <end position="1333"/>
    </location>
</feature>
<evidence type="ECO:0000256" key="4">
    <source>
        <dbReference type="SAM" id="Coils"/>
    </source>
</evidence>
<evidence type="ECO:0000259" key="6">
    <source>
        <dbReference type="PROSITE" id="PS50188"/>
    </source>
</evidence>
<feature type="compositionally biased region" description="Low complexity" evidence="5">
    <location>
        <begin position="21"/>
        <end position="33"/>
    </location>
</feature>
<feature type="compositionally biased region" description="Acidic residues" evidence="5">
    <location>
        <begin position="613"/>
        <end position="631"/>
    </location>
</feature>
<dbReference type="InterPro" id="IPR006595">
    <property type="entry name" value="CTLH_C"/>
</dbReference>
<reference evidence="8 9" key="1">
    <citation type="journal article" date="2016" name="BMC Genomics">
        <title>Comparative genomic and transcriptomic analyses of the Fuzhuan brick tea-fermentation fungus Aspergillus cristatus.</title>
        <authorList>
            <person name="Ge Y."/>
            <person name="Wang Y."/>
            <person name="Liu Y."/>
            <person name="Tan Y."/>
            <person name="Ren X."/>
            <person name="Zhang X."/>
            <person name="Hyde K.D."/>
            <person name="Liu Y."/>
            <person name="Liu Z."/>
        </authorList>
    </citation>
    <scope>NUCLEOTIDE SEQUENCE [LARGE SCALE GENOMIC DNA]</scope>
    <source>
        <strain evidence="8 9">GZAAS20.1005</strain>
    </source>
</reference>
<feature type="region of interest" description="Disordered" evidence="5">
    <location>
        <begin position="1"/>
        <end position="42"/>
    </location>
</feature>
<feature type="region of interest" description="Disordered" evidence="5">
    <location>
        <begin position="1012"/>
        <end position="1075"/>
    </location>
</feature>
<dbReference type="PROSITE" id="PS50188">
    <property type="entry name" value="B302_SPRY"/>
    <property type="match status" value="1"/>
</dbReference>
<protein>
    <recommendedName>
        <fullName evidence="3">Protein FYV10</fullName>
    </recommendedName>
    <alternativeName>
        <fullName evidence="2">Protein fyv10</fullName>
    </alternativeName>
</protein>
<evidence type="ECO:0000256" key="5">
    <source>
        <dbReference type="SAM" id="MobiDB-lite"/>
    </source>
</evidence>
<feature type="domain" description="CTLH" evidence="7">
    <location>
        <begin position="530"/>
        <end position="587"/>
    </location>
</feature>
<dbReference type="InterPro" id="IPR013320">
    <property type="entry name" value="ConA-like_dom_sf"/>
</dbReference>
<feature type="compositionally biased region" description="Basic and acidic residues" evidence="5">
    <location>
        <begin position="1015"/>
        <end position="1028"/>
    </location>
</feature>
<dbReference type="SUPFAM" id="SSF49899">
    <property type="entry name" value="Concanavalin A-like lectins/glucanases"/>
    <property type="match status" value="1"/>
</dbReference>
<dbReference type="CDD" id="cd12909">
    <property type="entry name" value="SPRY_RanBP9_10"/>
    <property type="match status" value="1"/>
</dbReference>
<dbReference type="Pfam" id="PF00622">
    <property type="entry name" value="SPRY"/>
    <property type="match status" value="1"/>
</dbReference>
<dbReference type="InterPro" id="IPR043136">
    <property type="entry name" value="B30.2/SPRY_sf"/>
</dbReference>
<evidence type="ECO:0000313" key="8">
    <source>
        <dbReference type="EMBL" id="ODM24162.1"/>
    </source>
</evidence>
<sequence>MSSIPSSPPGATSLSAGGSRAAPPTVTTATPSPLSNPPPSYLLSSNLRRLSYASALSGAATTSENTTTDRLSWNPPDNHRHHRLYLPPPFRHQLQDHNHNLLQNPFSDGQSPISPLLLNADMQMNSAAWRSGMTATYPSNNNTTTTTTEHPLPPYSRKFASYPPYNNYNNTFLHGPGSLHDPFNPSPFFTPSYLQNSSYAARLQSDHRARIASGQNDDIPLPSNPFPTLSSSSSSASSHANLPRIAPSHRGMTHEVIERAPPSIDDHIPPLPTRWSETDKYPTLEMMHGGLELRYTGPLNKHEHEAAAARTDYPMPPQCGIYYFEVTILSKPKDGMIGIGFSGGKASNERLPGWETDSWAYHGDDGKSFFGESQGQGRPYGPTFGVNDTVGCGVNFATGCAFFTKNGVFLGNAFRELKNMKLYPSVGMKKHPTVHLISNFGQQSFMFDIDGMVKREKAAVYSDINRTSTSNLRPPLGEDALLHELVAQFLAHDGYIETARAFAEEVASETAALNGHGGPLKKYEMEEDLEAINRQKIRAAILDGDIDKALKYTNAYYPKVLEDYPHIQFKLRCRKFLEMMRQSNDLSMAAAAKRSKSASNGVSDGNAGYGQEMEVDDQTQDGDGWEADGMDTDDPEAAAKFQTLLTEAVQYGQQLRMDYPTDERGGNKRMLDDIFSLVAYPDPRRSVHGHYLDPAGRVAVAEELNSVILVSLGKASSAALERVYQQTEALMNEVSDEGGAGAFINPECAFLRENQLALEAVEKNLETAARLGQALLHRHESYIAEAEEDRRRLLDNIDALERERRQVQSENSRIIQENRSLVEQLDALNNTVADSDAHVNSLTIALENTEAELRTVSASAARATELEAQLNRMEAEQSRLQESLMSAREDEKSASQRWKKANSTLRELQEQVVRLEKEAREERESHADLVQRMERQRTVERELDGAAGRLKGAATAHHQVGRQPQQTSVVSRFVRDILQDNANLQIGIMELRDMLESSNQEVQNLRDQVLSHHPLNHDDGDGEDRRPSSEAQPAVGKRLSQELDGTPTRVSPEYHIHHHYHPPSSTPKKEKPKLGRRFTKKRRSLGNPALMHSARQPSVSSTSTILSQTSVSIPPSSHRWSVHSSATESLASSPYSGCHNRPTSIFDRMERGFESSQPTSPELSPMFKGVARQGKTLEPPFREDSFGRAIEDELANLDALNDHCTTVPAIPEEGEDYTQENNQRPVTPDGYRRRRRGSHDSLLSVAGMDIHTPSRRRSRAGGPGPIPIAGIHRHNFPSGAEVYSTPPVIATTTVTADREAPSKNPHSPRSLLASVCRSQAQTQTQDTDSAPAANNPPSRKPSITRRVGGWVRGRWGTAPVAAPPQPAEPASQTQPPPPSPAMNALTRNQNKAKAEYVPAPAAALRFRHPGVNQKGPIMGFRPSSHPPISVHAEVVDEGALRESLAE</sequence>
<dbReference type="Proteomes" id="UP000094569">
    <property type="component" value="Unassembled WGS sequence"/>
</dbReference>
<feature type="region of interest" description="Disordered" evidence="5">
    <location>
        <begin position="1211"/>
        <end position="1384"/>
    </location>
</feature>
<dbReference type="PROSITE" id="PS50897">
    <property type="entry name" value="CTLH"/>
    <property type="match status" value="1"/>
</dbReference>
<dbReference type="SMART" id="SM00449">
    <property type="entry name" value="SPRY"/>
    <property type="match status" value="1"/>
</dbReference>
<feature type="domain" description="B30.2/SPRY" evidence="6">
    <location>
        <begin position="253"/>
        <end position="445"/>
    </location>
</feature>
<dbReference type="SMART" id="SM00757">
    <property type="entry name" value="CRA"/>
    <property type="match status" value="1"/>
</dbReference>
<dbReference type="Gene3D" id="2.60.120.920">
    <property type="match status" value="1"/>
</dbReference>
<dbReference type="InterPro" id="IPR035782">
    <property type="entry name" value="SPRY_RanBP9/10"/>
</dbReference>
<dbReference type="InterPro" id="IPR050618">
    <property type="entry name" value="Ubq-SigPath_Reg"/>
</dbReference>
<feature type="region of interest" description="Disordered" evidence="5">
    <location>
        <begin position="595"/>
        <end position="631"/>
    </location>
</feature>
<dbReference type="InterPro" id="IPR001870">
    <property type="entry name" value="B30.2/SPRY"/>
</dbReference>
<proteinExistence type="predicted"/>
<dbReference type="InterPro" id="IPR003877">
    <property type="entry name" value="SPRY_dom"/>
</dbReference>